<evidence type="ECO:0000256" key="7">
    <source>
        <dbReference type="SAM" id="Phobius"/>
    </source>
</evidence>
<feature type="domain" description="Cation/H+ exchanger transmembrane" evidence="8">
    <location>
        <begin position="20"/>
        <end position="400"/>
    </location>
</feature>
<gene>
    <name evidence="9" type="ORF">CLV43_102732</name>
</gene>
<feature type="transmembrane region" description="Helical" evidence="7">
    <location>
        <begin position="259"/>
        <end position="275"/>
    </location>
</feature>
<dbReference type="AlphaFoldDB" id="A0A2T0THJ6"/>
<dbReference type="PANTHER" id="PTHR32468:SF0">
    <property type="entry name" value="K(+)_H(+) ANTIPORTER 1"/>
    <property type="match status" value="1"/>
</dbReference>
<dbReference type="EMBL" id="PVTF01000002">
    <property type="protein sequence ID" value="PRY45167.1"/>
    <property type="molecule type" value="Genomic_DNA"/>
</dbReference>
<feature type="transmembrane region" description="Helical" evidence="7">
    <location>
        <begin position="140"/>
        <end position="164"/>
    </location>
</feature>
<evidence type="ECO:0000256" key="3">
    <source>
        <dbReference type="ARBA" id="ARBA00022692"/>
    </source>
</evidence>
<feature type="transmembrane region" description="Helical" evidence="7">
    <location>
        <begin position="287"/>
        <end position="305"/>
    </location>
</feature>
<keyword evidence="6 7" id="KW-0472">Membrane</keyword>
<sequence>MTTLSNTQLAPAFFLAVAVILVTCRLVGRLLRSVGQPPVVGEMVAGVVLGPSVLGLVAPGVEAAVFPQQLRPVLYVVGQIGLVVFMFQAGYEFRVDRVRRVARPAALISAAGVLAPMLLGIGLSLLAYNVVDVFVPDVSVLVSVLFVGVTLSITAFPMLARIITERGLTDSRFGSISLASGALDDAVAWVLLAGVLSIAAGTAGPFAITAGGAVVLVLGLALLVRGRERIGAVTARLSPDHLLLMVVVMLFMACWYTDVIGLYAVFGAFALGVVFPRSAAVDKAVATVNPINLVFLPLFFTYSGLNTDFGLLVHPALLLFALACVLAAVLGKFGACWLAARLAGEPQAVALRVGTLMNARGLMQLIAINVGLAAGIVTKELFSVLVVVALVTTVMATPLLSFWDRRDRNRERVVVGESVGVAVPVEVPVLAEVPTPVEVSVPAEVSAPAADEVR</sequence>
<dbReference type="Pfam" id="PF00999">
    <property type="entry name" value="Na_H_Exchanger"/>
    <property type="match status" value="1"/>
</dbReference>
<comment type="caution">
    <text evidence="9">The sequence shown here is derived from an EMBL/GenBank/DDBJ whole genome shotgun (WGS) entry which is preliminary data.</text>
</comment>
<feature type="transmembrane region" description="Helical" evidence="7">
    <location>
        <begin position="361"/>
        <end position="378"/>
    </location>
</feature>
<comment type="subcellular location">
    <subcellularLocation>
        <location evidence="1">Membrane</location>
        <topology evidence="1">Multi-pass membrane protein</topology>
    </subcellularLocation>
</comment>
<feature type="transmembrane region" description="Helical" evidence="7">
    <location>
        <begin position="105"/>
        <end position="128"/>
    </location>
</feature>
<evidence type="ECO:0000313" key="9">
    <source>
        <dbReference type="EMBL" id="PRY45167.1"/>
    </source>
</evidence>
<accession>A0A2T0THJ6</accession>
<organism evidence="9 10">
    <name type="scientific">Umezawaea tangerina</name>
    <dbReference type="NCBI Taxonomy" id="84725"/>
    <lineage>
        <taxon>Bacteria</taxon>
        <taxon>Bacillati</taxon>
        <taxon>Actinomycetota</taxon>
        <taxon>Actinomycetes</taxon>
        <taxon>Pseudonocardiales</taxon>
        <taxon>Pseudonocardiaceae</taxon>
        <taxon>Umezawaea</taxon>
    </lineage>
</organism>
<feature type="transmembrane region" description="Helical" evidence="7">
    <location>
        <begin position="206"/>
        <end position="225"/>
    </location>
</feature>
<feature type="transmembrane region" description="Helical" evidence="7">
    <location>
        <begin position="317"/>
        <end position="340"/>
    </location>
</feature>
<evidence type="ECO:0000256" key="5">
    <source>
        <dbReference type="ARBA" id="ARBA00023065"/>
    </source>
</evidence>
<evidence type="ECO:0000256" key="4">
    <source>
        <dbReference type="ARBA" id="ARBA00022989"/>
    </source>
</evidence>
<dbReference type="PANTHER" id="PTHR32468">
    <property type="entry name" value="CATION/H + ANTIPORTER"/>
    <property type="match status" value="1"/>
</dbReference>
<keyword evidence="5" id="KW-0406">Ion transport</keyword>
<feature type="transmembrane region" description="Helical" evidence="7">
    <location>
        <begin position="237"/>
        <end position="253"/>
    </location>
</feature>
<feature type="transmembrane region" description="Helical" evidence="7">
    <location>
        <begin position="384"/>
        <end position="403"/>
    </location>
</feature>
<evidence type="ECO:0000259" key="8">
    <source>
        <dbReference type="Pfam" id="PF00999"/>
    </source>
</evidence>
<dbReference type="InterPro" id="IPR050794">
    <property type="entry name" value="CPA2_transporter"/>
</dbReference>
<feature type="transmembrane region" description="Helical" evidence="7">
    <location>
        <begin position="12"/>
        <end position="31"/>
    </location>
</feature>
<dbReference type="GO" id="GO:1902600">
    <property type="term" value="P:proton transmembrane transport"/>
    <property type="evidence" value="ECO:0007669"/>
    <property type="project" value="InterPro"/>
</dbReference>
<keyword evidence="2" id="KW-0813">Transport</keyword>
<feature type="transmembrane region" description="Helical" evidence="7">
    <location>
        <begin position="43"/>
        <end position="61"/>
    </location>
</feature>
<evidence type="ECO:0000313" key="10">
    <source>
        <dbReference type="Proteomes" id="UP000239494"/>
    </source>
</evidence>
<proteinExistence type="predicted"/>
<dbReference type="GO" id="GO:0015297">
    <property type="term" value="F:antiporter activity"/>
    <property type="evidence" value="ECO:0007669"/>
    <property type="project" value="InterPro"/>
</dbReference>
<reference evidence="9 10" key="1">
    <citation type="submission" date="2018-03" db="EMBL/GenBank/DDBJ databases">
        <title>Genomic Encyclopedia of Archaeal and Bacterial Type Strains, Phase II (KMG-II): from individual species to whole genera.</title>
        <authorList>
            <person name="Goeker M."/>
        </authorList>
    </citation>
    <scope>NUCLEOTIDE SEQUENCE [LARGE SCALE GENOMIC DNA]</scope>
    <source>
        <strain evidence="9 10">DSM 44720</strain>
    </source>
</reference>
<evidence type="ECO:0000256" key="2">
    <source>
        <dbReference type="ARBA" id="ARBA00022448"/>
    </source>
</evidence>
<dbReference type="InterPro" id="IPR006153">
    <property type="entry name" value="Cation/H_exchanger_TM"/>
</dbReference>
<keyword evidence="10" id="KW-1185">Reference proteome</keyword>
<dbReference type="RefSeq" id="WP_245886235.1">
    <property type="nucleotide sequence ID" value="NZ_PVTF01000002.1"/>
</dbReference>
<protein>
    <submittedName>
        <fullName evidence="9">Kef-type K+ transport system membrane component KefB</fullName>
    </submittedName>
</protein>
<feature type="transmembrane region" description="Helical" evidence="7">
    <location>
        <begin position="73"/>
        <end position="93"/>
    </location>
</feature>
<name>A0A2T0THJ6_9PSEU</name>
<keyword evidence="4 7" id="KW-1133">Transmembrane helix</keyword>
<evidence type="ECO:0000256" key="1">
    <source>
        <dbReference type="ARBA" id="ARBA00004141"/>
    </source>
</evidence>
<dbReference type="InterPro" id="IPR038770">
    <property type="entry name" value="Na+/solute_symporter_sf"/>
</dbReference>
<dbReference type="Proteomes" id="UP000239494">
    <property type="component" value="Unassembled WGS sequence"/>
</dbReference>
<dbReference type="Gene3D" id="1.20.1530.20">
    <property type="match status" value="1"/>
</dbReference>
<feature type="transmembrane region" description="Helical" evidence="7">
    <location>
        <begin position="176"/>
        <end position="200"/>
    </location>
</feature>
<keyword evidence="3 7" id="KW-0812">Transmembrane</keyword>
<dbReference type="GO" id="GO:0016020">
    <property type="term" value="C:membrane"/>
    <property type="evidence" value="ECO:0007669"/>
    <property type="project" value="UniProtKB-SubCell"/>
</dbReference>
<evidence type="ECO:0000256" key="6">
    <source>
        <dbReference type="ARBA" id="ARBA00023136"/>
    </source>
</evidence>